<protein>
    <submittedName>
        <fullName evidence="3">Uncharacterized protein</fullName>
    </submittedName>
</protein>
<keyword evidence="4" id="KW-1185">Reference proteome</keyword>
<reference evidence="3 4" key="1">
    <citation type="journal article" date="2022" name="Nat. Ecol. Evol.">
        <title>A masculinizing supergene underlies an exaggerated male reproductive morph in a spider.</title>
        <authorList>
            <person name="Hendrickx F."/>
            <person name="De Corte Z."/>
            <person name="Sonet G."/>
            <person name="Van Belleghem S.M."/>
            <person name="Kostlbacher S."/>
            <person name="Vangestel C."/>
        </authorList>
    </citation>
    <scope>NUCLEOTIDE SEQUENCE [LARGE SCALE GENOMIC DNA]</scope>
    <source>
        <strain evidence="3">W744_W776</strain>
    </source>
</reference>
<feature type="signal peptide" evidence="2">
    <location>
        <begin position="1"/>
        <end position="24"/>
    </location>
</feature>
<accession>A0AAV6UCF8</accession>
<comment type="caution">
    <text evidence="3">The sequence shown here is derived from an EMBL/GenBank/DDBJ whole genome shotgun (WGS) entry which is preliminary data.</text>
</comment>
<keyword evidence="2" id="KW-0732">Signal</keyword>
<feature type="chain" id="PRO_5043383766" evidence="2">
    <location>
        <begin position="25"/>
        <end position="145"/>
    </location>
</feature>
<feature type="transmembrane region" description="Helical" evidence="1">
    <location>
        <begin position="88"/>
        <end position="107"/>
    </location>
</feature>
<keyword evidence="1" id="KW-0472">Membrane</keyword>
<keyword evidence="1" id="KW-1133">Transmembrane helix</keyword>
<evidence type="ECO:0000313" key="4">
    <source>
        <dbReference type="Proteomes" id="UP000827092"/>
    </source>
</evidence>
<organism evidence="3 4">
    <name type="scientific">Oedothorax gibbosus</name>
    <dbReference type="NCBI Taxonomy" id="931172"/>
    <lineage>
        <taxon>Eukaryota</taxon>
        <taxon>Metazoa</taxon>
        <taxon>Ecdysozoa</taxon>
        <taxon>Arthropoda</taxon>
        <taxon>Chelicerata</taxon>
        <taxon>Arachnida</taxon>
        <taxon>Araneae</taxon>
        <taxon>Araneomorphae</taxon>
        <taxon>Entelegynae</taxon>
        <taxon>Araneoidea</taxon>
        <taxon>Linyphiidae</taxon>
        <taxon>Erigoninae</taxon>
        <taxon>Oedothorax</taxon>
    </lineage>
</organism>
<dbReference type="AlphaFoldDB" id="A0AAV6UCF8"/>
<evidence type="ECO:0000256" key="1">
    <source>
        <dbReference type="SAM" id="Phobius"/>
    </source>
</evidence>
<proteinExistence type="predicted"/>
<sequence>MNLHAYMALMVIHPIFLLQTVIDSLTFQADFPLTSIRQASSPYSDHQVITIPQLPRLLRSSSESGVTHGRRQDQCIVRMLKKNIRKQIIRLHWNIFIFLFCGVRFQWSMHGFLEQGEMIIGSKSDGECKWRNLQSHGFCGMVLQK</sequence>
<keyword evidence="1" id="KW-0812">Transmembrane</keyword>
<evidence type="ECO:0000256" key="2">
    <source>
        <dbReference type="SAM" id="SignalP"/>
    </source>
</evidence>
<dbReference type="EMBL" id="JAFNEN010000498">
    <property type="protein sequence ID" value="KAG8181720.1"/>
    <property type="molecule type" value="Genomic_DNA"/>
</dbReference>
<name>A0AAV6UCF8_9ARAC</name>
<evidence type="ECO:0000313" key="3">
    <source>
        <dbReference type="EMBL" id="KAG8181720.1"/>
    </source>
</evidence>
<dbReference type="Proteomes" id="UP000827092">
    <property type="component" value="Unassembled WGS sequence"/>
</dbReference>
<gene>
    <name evidence="3" type="ORF">JTE90_028259</name>
</gene>